<sequence length="97" mass="10851">MPIRWSALEVDRAMSEVEAQYNLASSFLAEAEAKAEEARKIAHLPQYMTQSLARLVYTIERCSMVKDSVNTIRSAIPDGAVEAEREQAKYSQQGLAM</sequence>
<dbReference type="AlphaFoldDB" id="X1T883"/>
<organism evidence="1">
    <name type="scientific">marine sediment metagenome</name>
    <dbReference type="NCBI Taxonomy" id="412755"/>
    <lineage>
        <taxon>unclassified sequences</taxon>
        <taxon>metagenomes</taxon>
        <taxon>ecological metagenomes</taxon>
    </lineage>
</organism>
<proteinExistence type="predicted"/>
<reference evidence="1" key="1">
    <citation type="journal article" date="2014" name="Front. Microbiol.">
        <title>High frequency of phylogenetically diverse reductive dehalogenase-homologous genes in deep subseafloor sedimentary metagenomes.</title>
        <authorList>
            <person name="Kawai M."/>
            <person name="Futagami T."/>
            <person name="Toyoda A."/>
            <person name="Takaki Y."/>
            <person name="Nishi S."/>
            <person name="Hori S."/>
            <person name="Arai W."/>
            <person name="Tsubouchi T."/>
            <person name="Morono Y."/>
            <person name="Uchiyama I."/>
            <person name="Ito T."/>
            <person name="Fujiyama A."/>
            <person name="Inagaki F."/>
            <person name="Takami H."/>
        </authorList>
    </citation>
    <scope>NUCLEOTIDE SEQUENCE</scope>
    <source>
        <strain evidence="1">Expedition CK06-06</strain>
    </source>
</reference>
<accession>X1T883</accession>
<dbReference type="EMBL" id="BARW01008837">
    <property type="protein sequence ID" value="GAI87586.1"/>
    <property type="molecule type" value="Genomic_DNA"/>
</dbReference>
<gene>
    <name evidence="1" type="ORF">S12H4_17975</name>
</gene>
<protein>
    <submittedName>
        <fullName evidence="1">Uncharacterized protein</fullName>
    </submittedName>
</protein>
<evidence type="ECO:0000313" key="1">
    <source>
        <dbReference type="EMBL" id="GAI87586.1"/>
    </source>
</evidence>
<name>X1T883_9ZZZZ</name>
<comment type="caution">
    <text evidence="1">The sequence shown here is derived from an EMBL/GenBank/DDBJ whole genome shotgun (WGS) entry which is preliminary data.</text>
</comment>